<dbReference type="Proteomes" id="UP000324233">
    <property type="component" value="Chromosome"/>
</dbReference>
<dbReference type="OrthoDB" id="9146593at2"/>
<feature type="region of interest" description="Disordered" evidence="1">
    <location>
        <begin position="251"/>
        <end position="272"/>
    </location>
</feature>
<dbReference type="KEGG" id="agv:OJF2_07700"/>
<evidence type="ECO:0008006" key="4">
    <source>
        <dbReference type="Google" id="ProtNLM"/>
    </source>
</evidence>
<dbReference type="RefSeq" id="WP_148591374.1">
    <property type="nucleotide sequence ID" value="NZ_CP042997.1"/>
</dbReference>
<organism evidence="2 3">
    <name type="scientific">Aquisphaera giovannonii</name>
    <dbReference type="NCBI Taxonomy" id="406548"/>
    <lineage>
        <taxon>Bacteria</taxon>
        <taxon>Pseudomonadati</taxon>
        <taxon>Planctomycetota</taxon>
        <taxon>Planctomycetia</taxon>
        <taxon>Isosphaerales</taxon>
        <taxon>Isosphaeraceae</taxon>
        <taxon>Aquisphaera</taxon>
    </lineage>
</organism>
<evidence type="ECO:0000313" key="3">
    <source>
        <dbReference type="Proteomes" id="UP000324233"/>
    </source>
</evidence>
<evidence type="ECO:0000313" key="2">
    <source>
        <dbReference type="EMBL" id="QEH32300.1"/>
    </source>
</evidence>
<reference evidence="2 3" key="1">
    <citation type="submission" date="2019-08" db="EMBL/GenBank/DDBJ databases">
        <title>Deep-cultivation of Planctomycetes and their phenomic and genomic characterization uncovers novel biology.</title>
        <authorList>
            <person name="Wiegand S."/>
            <person name="Jogler M."/>
            <person name="Boedeker C."/>
            <person name="Pinto D."/>
            <person name="Vollmers J."/>
            <person name="Rivas-Marin E."/>
            <person name="Kohn T."/>
            <person name="Peeters S.H."/>
            <person name="Heuer A."/>
            <person name="Rast P."/>
            <person name="Oberbeckmann S."/>
            <person name="Bunk B."/>
            <person name="Jeske O."/>
            <person name="Meyerdierks A."/>
            <person name="Storesund J.E."/>
            <person name="Kallscheuer N."/>
            <person name="Luecker S."/>
            <person name="Lage O.M."/>
            <person name="Pohl T."/>
            <person name="Merkel B.J."/>
            <person name="Hornburger P."/>
            <person name="Mueller R.-W."/>
            <person name="Bruemmer F."/>
            <person name="Labrenz M."/>
            <person name="Spormann A.M."/>
            <person name="Op den Camp H."/>
            <person name="Overmann J."/>
            <person name="Amann R."/>
            <person name="Jetten M.S.M."/>
            <person name="Mascher T."/>
            <person name="Medema M.H."/>
            <person name="Devos D.P."/>
            <person name="Kaster A.-K."/>
            <person name="Ovreas L."/>
            <person name="Rohde M."/>
            <person name="Galperin M.Y."/>
            <person name="Jogler C."/>
        </authorList>
    </citation>
    <scope>NUCLEOTIDE SEQUENCE [LARGE SCALE GENOMIC DNA]</scope>
    <source>
        <strain evidence="2 3">OJF2</strain>
    </source>
</reference>
<accession>A0A5B9VX67</accession>
<name>A0A5B9VX67_9BACT</name>
<gene>
    <name evidence="2" type="ORF">OJF2_07700</name>
</gene>
<keyword evidence="3" id="KW-1185">Reference proteome</keyword>
<dbReference type="InterPro" id="IPR006311">
    <property type="entry name" value="TAT_signal"/>
</dbReference>
<dbReference type="Pfam" id="PF07586">
    <property type="entry name" value="HXXSHH"/>
    <property type="match status" value="1"/>
</dbReference>
<sequence>MSPQIGPESAAPFASRRRPISRRRFLRGPAVAMALPLLESMRAPFARATEGVGPGAPTPRRMLCICNNLGVLPKPFFPEGTGRGYTLSPYLKHLEAHREDFTVLSGVSHPYVDGGHPSDICFLTAAPHPASSSFRNSISLDQLVAERIGTLTRFPSLTLAVNGGRSLSWTRTGVAIPPEGRAAAVFNQLFLQGTPAEVQRQVREIDAGRSILDMVSEQTRELGRNVGARDRARLDQYYTSVRDLEHRLQESRGWAERPKPTVKARPPVDPSSPAQYMAKVQVMYDLARLAFETDSTRVITLMLNSVGTPVVQIDGATITDSYHNLSHHGMAEDKLAQLKTIDEMHMKRLAGLLGGLESTREGGATLLDRTMVLYGSNLGDANAHSTTNLPTLIAGGGFRHGQHLAFDRARNYPLPNLFVSMLRRMGIEEAGFGPSTGTMTGLEMARR</sequence>
<dbReference type="PROSITE" id="PS51318">
    <property type="entry name" value="TAT"/>
    <property type="match status" value="1"/>
</dbReference>
<proteinExistence type="predicted"/>
<dbReference type="EMBL" id="CP042997">
    <property type="protein sequence ID" value="QEH32300.1"/>
    <property type="molecule type" value="Genomic_DNA"/>
</dbReference>
<dbReference type="InterPro" id="IPR011447">
    <property type="entry name" value="DUF1552"/>
</dbReference>
<protein>
    <recommendedName>
        <fullName evidence="4">DUF1552 domain-containing protein</fullName>
    </recommendedName>
</protein>
<evidence type="ECO:0000256" key="1">
    <source>
        <dbReference type="SAM" id="MobiDB-lite"/>
    </source>
</evidence>
<dbReference type="AlphaFoldDB" id="A0A5B9VX67"/>